<feature type="non-terminal residue" evidence="8">
    <location>
        <position position="282"/>
    </location>
</feature>
<dbReference type="Proteomes" id="UP001328107">
    <property type="component" value="Unassembled WGS sequence"/>
</dbReference>
<dbReference type="GO" id="GO:0005783">
    <property type="term" value="C:endoplasmic reticulum"/>
    <property type="evidence" value="ECO:0007669"/>
    <property type="project" value="TreeGrafter"/>
</dbReference>
<dbReference type="InterPro" id="IPR005123">
    <property type="entry name" value="Oxoglu/Fe-dep_dioxygenase_dom"/>
</dbReference>
<keyword evidence="6" id="KW-0408">Iron</keyword>
<dbReference type="AlphaFoldDB" id="A0AAN4ZCI9"/>
<keyword evidence="3" id="KW-0847">Vitamin C</keyword>
<organism evidence="8 9">
    <name type="scientific">Pristionchus mayeri</name>
    <dbReference type="NCBI Taxonomy" id="1317129"/>
    <lineage>
        <taxon>Eukaryota</taxon>
        <taxon>Metazoa</taxon>
        <taxon>Ecdysozoa</taxon>
        <taxon>Nematoda</taxon>
        <taxon>Chromadorea</taxon>
        <taxon>Rhabditida</taxon>
        <taxon>Rhabditina</taxon>
        <taxon>Diplogasteromorpha</taxon>
        <taxon>Diplogasteroidea</taxon>
        <taxon>Neodiplogasteridae</taxon>
        <taxon>Pristionchus</taxon>
    </lineage>
</organism>
<dbReference type="GO" id="GO:0004656">
    <property type="term" value="F:procollagen-proline 4-dioxygenase activity"/>
    <property type="evidence" value="ECO:0007669"/>
    <property type="project" value="TreeGrafter"/>
</dbReference>
<protein>
    <recommendedName>
        <fullName evidence="7">Fe2OG dioxygenase domain-containing protein</fullName>
    </recommendedName>
</protein>
<dbReference type="InterPro" id="IPR044862">
    <property type="entry name" value="Pro_4_hyd_alph_FE2OG_OXY"/>
</dbReference>
<dbReference type="EMBL" id="BTRK01000002">
    <property type="protein sequence ID" value="GMR37094.1"/>
    <property type="molecule type" value="Genomic_DNA"/>
</dbReference>
<evidence type="ECO:0000313" key="9">
    <source>
        <dbReference type="Proteomes" id="UP001328107"/>
    </source>
</evidence>
<dbReference type="SMART" id="SM00702">
    <property type="entry name" value="P4Hc"/>
    <property type="match status" value="1"/>
</dbReference>
<dbReference type="Pfam" id="PF13640">
    <property type="entry name" value="2OG-FeII_Oxy_3"/>
    <property type="match status" value="1"/>
</dbReference>
<feature type="non-terminal residue" evidence="8">
    <location>
        <position position="1"/>
    </location>
</feature>
<reference evidence="9" key="1">
    <citation type="submission" date="2022-10" db="EMBL/GenBank/DDBJ databases">
        <title>Genome assembly of Pristionchus species.</title>
        <authorList>
            <person name="Yoshida K."/>
            <person name="Sommer R.J."/>
        </authorList>
    </citation>
    <scope>NUCLEOTIDE SEQUENCE [LARGE SCALE GENOMIC DNA]</scope>
    <source>
        <strain evidence="9">RS5460</strain>
    </source>
</reference>
<dbReference type="Gene3D" id="2.60.120.620">
    <property type="entry name" value="q2cbj1_9rhob like domain"/>
    <property type="match status" value="1"/>
</dbReference>
<evidence type="ECO:0000256" key="1">
    <source>
        <dbReference type="ARBA" id="ARBA00001961"/>
    </source>
</evidence>
<evidence type="ECO:0000259" key="7">
    <source>
        <dbReference type="PROSITE" id="PS51471"/>
    </source>
</evidence>
<evidence type="ECO:0000313" key="8">
    <source>
        <dbReference type="EMBL" id="GMR37094.1"/>
    </source>
</evidence>
<evidence type="ECO:0000256" key="4">
    <source>
        <dbReference type="ARBA" id="ARBA00022964"/>
    </source>
</evidence>
<comment type="caution">
    <text evidence="8">The sequence shown here is derived from an EMBL/GenBank/DDBJ whole genome shotgun (WGS) entry which is preliminary data.</text>
</comment>
<keyword evidence="9" id="KW-1185">Reference proteome</keyword>
<evidence type="ECO:0000256" key="2">
    <source>
        <dbReference type="ARBA" id="ARBA00022723"/>
    </source>
</evidence>
<keyword evidence="4" id="KW-0223">Dioxygenase</keyword>
<gene>
    <name evidence="8" type="ORF">PMAYCL1PPCAC_07289</name>
</gene>
<proteinExistence type="predicted"/>
<dbReference type="PANTHER" id="PTHR10869:SF210">
    <property type="entry name" value="FE2OG DIOXYGENASE DOMAIN-CONTAINING PROTEIN"/>
    <property type="match status" value="1"/>
</dbReference>
<name>A0AAN4ZCI9_9BILA</name>
<evidence type="ECO:0000256" key="5">
    <source>
        <dbReference type="ARBA" id="ARBA00023002"/>
    </source>
</evidence>
<keyword evidence="2" id="KW-0479">Metal-binding</keyword>
<accession>A0AAN4ZCI9</accession>
<dbReference type="InterPro" id="IPR006620">
    <property type="entry name" value="Pro_4_hyd_alph"/>
</dbReference>
<evidence type="ECO:0000256" key="6">
    <source>
        <dbReference type="ARBA" id="ARBA00023004"/>
    </source>
</evidence>
<dbReference type="PANTHER" id="PTHR10869">
    <property type="entry name" value="PROLYL 4-HYDROXYLASE ALPHA SUBUNIT"/>
    <property type="match status" value="1"/>
</dbReference>
<dbReference type="InterPro" id="IPR045054">
    <property type="entry name" value="P4HA-like"/>
</dbReference>
<sequence>FPLLLLLFFPFSHQFSLDDFSNPHWGEAAKNLCDGERYGVTGMSCYLYRIYMFPVKVEIRSVNPPLLVLKHFIPSDLTREFLAEIRKRELEEQGVVEVETGRRVPSLGRNANGTRLTHHETPTSSKIFNLTQQRITAIDFRAAENYSILSYTPGGHYAPHYDFIPFENDEQEEKCEMSKKFGNRFLTFLFILETAKKGGGTVFPLLHSTVQPEEGDALMWLNMDTSYSVESRALHAACPILEGTKIAATLWVRRMGQELLMPCHESGVYDLEALFHPSEKKL</sequence>
<dbReference type="GO" id="GO:0005506">
    <property type="term" value="F:iron ion binding"/>
    <property type="evidence" value="ECO:0007669"/>
    <property type="project" value="InterPro"/>
</dbReference>
<evidence type="ECO:0000256" key="3">
    <source>
        <dbReference type="ARBA" id="ARBA00022896"/>
    </source>
</evidence>
<dbReference type="PROSITE" id="PS51471">
    <property type="entry name" value="FE2OG_OXY"/>
    <property type="match status" value="1"/>
</dbReference>
<comment type="cofactor">
    <cofactor evidence="1">
        <name>L-ascorbate</name>
        <dbReference type="ChEBI" id="CHEBI:38290"/>
    </cofactor>
</comment>
<dbReference type="GO" id="GO:0031418">
    <property type="term" value="F:L-ascorbic acid binding"/>
    <property type="evidence" value="ECO:0007669"/>
    <property type="project" value="UniProtKB-KW"/>
</dbReference>
<feature type="domain" description="Fe2OG dioxygenase" evidence="7">
    <location>
        <begin position="139"/>
        <end position="254"/>
    </location>
</feature>
<keyword evidence="5" id="KW-0560">Oxidoreductase</keyword>